<keyword evidence="1" id="KW-0732">Signal</keyword>
<proteinExistence type="predicted"/>
<organism evidence="3 4">
    <name type="scientific">Methylobacterium dankookense</name>
    <dbReference type="NCBI Taxonomy" id="560405"/>
    <lineage>
        <taxon>Bacteria</taxon>
        <taxon>Pseudomonadati</taxon>
        <taxon>Pseudomonadota</taxon>
        <taxon>Alphaproteobacteria</taxon>
        <taxon>Hyphomicrobiales</taxon>
        <taxon>Methylobacteriaceae</taxon>
        <taxon>Methylobacterium</taxon>
    </lineage>
</organism>
<reference evidence="2" key="3">
    <citation type="submission" date="2021-08" db="EMBL/GenBank/DDBJ databases">
        <authorList>
            <person name="Tani A."/>
            <person name="Ola A."/>
            <person name="Ogura Y."/>
            <person name="Katsura K."/>
            <person name="Hayashi T."/>
        </authorList>
    </citation>
    <scope>NUCLEOTIDE SEQUENCE</scope>
    <source>
        <strain evidence="2">DSM 22415</strain>
    </source>
</reference>
<feature type="chain" id="PRO_5022151540" description="Glycine-rich protein" evidence="1">
    <location>
        <begin position="26"/>
        <end position="112"/>
    </location>
</feature>
<accession>A0A564FW77</accession>
<gene>
    <name evidence="2" type="ORF">IFDJLNFL_3814</name>
    <name evidence="3" type="ORF">MTDSW087_01951</name>
</gene>
<reference evidence="3 4" key="1">
    <citation type="submission" date="2019-06" db="EMBL/GenBank/DDBJ databases">
        <authorList>
            <person name="Rodrigo-Torres L."/>
            <person name="Arahal R. D."/>
            <person name="Lucena T."/>
        </authorList>
    </citation>
    <scope>NUCLEOTIDE SEQUENCE [LARGE SCALE GENOMIC DNA]</scope>
    <source>
        <strain evidence="3 4">SW08-7</strain>
    </source>
</reference>
<name>A0A564FW77_9HYPH</name>
<protein>
    <recommendedName>
        <fullName evidence="6">Glycine-rich protein</fullName>
    </recommendedName>
</protein>
<evidence type="ECO:0000313" key="4">
    <source>
        <dbReference type="Proteomes" id="UP000401717"/>
    </source>
</evidence>
<dbReference type="EMBL" id="CABFVH010000009">
    <property type="protein sequence ID" value="VUF12262.1"/>
    <property type="molecule type" value="Genomic_DNA"/>
</dbReference>
<dbReference type="AlphaFoldDB" id="A0A564FW77"/>
<keyword evidence="5" id="KW-1185">Reference proteome</keyword>
<feature type="signal peptide" evidence="1">
    <location>
        <begin position="1"/>
        <end position="25"/>
    </location>
</feature>
<dbReference type="InterPro" id="IPR058110">
    <property type="entry name" value="GCG_CRPN_dom"/>
</dbReference>
<reference evidence="2" key="2">
    <citation type="journal article" date="2021" name="Front. Microbiol.">
        <title>Comprehensive Comparative Genomics and Phenotyping of Methylobacterium Species.</title>
        <authorList>
            <person name="Alessa O."/>
            <person name="Ogura Y."/>
            <person name="Fujitani Y."/>
            <person name="Takami H."/>
            <person name="Hayashi T."/>
            <person name="Sahin N."/>
            <person name="Tani A."/>
        </authorList>
    </citation>
    <scope>NUCLEOTIDE SEQUENCE</scope>
    <source>
        <strain evidence="2">DSM 22415</strain>
    </source>
</reference>
<sequence length="112" mass="13251">MRLTLAGAAVLALGALTATMGSAEARDGCGPGFHRGFYGWCRPNAVYRPIAYRPAYWGYRRVGWYGPRWHHRWGWRHHAWHRPWGWGGYRHVGWRHHGWHGGWGHHGWHHRW</sequence>
<evidence type="ECO:0000313" key="5">
    <source>
        <dbReference type="Proteomes" id="UP001055303"/>
    </source>
</evidence>
<dbReference type="RefSeq" id="WP_144763231.1">
    <property type="nucleotide sequence ID" value="NZ_BPQI01000125.1"/>
</dbReference>
<evidence type="ECO:0000256" key="1">
    <source>
        <dbReference type="SAM" id="SignalP"/>
    </source>
</evidence>
<dbReference type="OrthoDB" id="7998932at2"/>
<dbReference type="Proteomes" id="UP000401717">
    <property type="component" value="Unassembled WGS sequence"/>
</dbReference>
<dbReference type="Proteomes" id="UP001055303">
    <property type="component" value="Unassembled WGS sequence"/>
</dbReference>
<dbReference type="EMBL" id="BPQI01000125">
    <property type="protein sequence ID" value="GJD57901.1"/>
    <property type="molecule type" value="Genomic_DNA"/>
</dbReference>
<evidence type="ECO:0000313" key="2">
    <source>
        <dbReference type="EMBL" id="GJD57901.1"/>
    </source>
</evidence>
<evidence type="ECO:0000313" key="3">
    <source>
        <dbReference type="EMBL" id="VUF12262.1"/>
    </source>
</evidence>
<dbReference type="NCBIfam" id="NF047412">
    <property type="entry name" value="sig_GCG_CRPN_rpt"/>
    <property type="match status" value="1"/>
</dbReference>
<evidence type="ECO:0008006" key="6">
    <source>
        <dbReference type="Google" id="ProtNLM"/>
    </source>
</evidence>